<name>A0A0C2ZS98_9AGAM</name>
<dbReference type="GO" id="GO:0005829">
    <property type="term" value="C:cytosol"/>
    <property type="evidence" value="ECO:0007669"/>
    <property type="project" value="TreeGrafter"/>
</dbReference>
<reference evidence="7" key="2">
    <citation type="submission" date="2015-01" db="EMBL/GenBank/DDBJ databases">
        <title>Evolutionary Origins and Diversification of the Mycorrhizal Mutualists.</title>
        <authorList>
            <consortium name="DOE Joint Genome Institute"/>
            <consortium name="Mycorrhizal Genomics Consortium"/>
            <person name="Kohler A."/>
            <person name="Kuo A."/>
            <person name="Nagy L.G."/>
            <person name="Floudas D."/>
            <person name="Copeland A."/>
            <person name="Barry K.W."/>
            <person name="Cichocki N."/>
            <person name="Veneault-Fourrey C."/>
            <person name="LaButti K."/>
            <person name="Lindquist E.A."/>
            <person name="Lipzen A."/>
            <person name="Lundell T."/>
            <person name="Morin E."/>
            <person name="Murat C."/>
            <person name="Riley R."/>
            <person name="Ohm R."/>
            <person name="Sun H."/>
            <person name="Tunlid A."/>
            <person name="Henrissat B."/>
            <person name="Grigoriev I.V."/>
            <person name="Hibbett D.S."/>
            <person name="Martin F."/>
        </authorList>
    </citation>
    <scope>NUCLEOTIDE SEQUENCE [LARGE SCALE GENOMIC DNA]</scope>
    <source>
        <strain evidence="7">Foug A</strain>
    </source>
</reference>
<dbReference type="InterPro" id="IPR034085">
    <property type="entry name" value="TOG"/>
</dbReference>
<dbReference type="InterPro" id="IPR022716">
    <property type="entry name" value="Gcn1_N"/>
</dbReference>
<evidence type="ECO:0000256" key="3">
    <source>
        <dbReference type="PROSITE-ProRule" id="PRU00103"/>
    </source>
</evidence>
<dbReference type="Gene3D" id="1.25.10.10">
    <property type="entry name" value="Leucine-rich Repeat Variant"/>
    <property type="match status" value="6"/>
</dbReference>
<dbReference type="HOGENOM" id="CLU_000504_2_0_1"/>
<organism evidence="6 7">
    <name type="scientific">Scleroderma citrinum Foug A</name>
    <dbReference type="NCBI Taxonomy" id="1036808"/>
    <lineage>
        <taxon>Eukaryota</taxon>
        <taxon>Fungi</taxon>
        <taxon>Dikarya</taxon>
        <taxon>Basidiomycota</taxon>
        <taxon>Agaricomycotina</taxon>
        <taxon>Agaricomycetes</taxon>
        <taxon>Agaricomycetidae</taxon>
        <taxon>Boletales</taxon>
        <taxon>Sclerodermatineae</taxon>
        <taxon>Sclerodermataceae</taxon>
        <taxon>Scleroderma</taxon>
    </lineage>
</organism>
<evidence type="ECO:0000256" key="2">
    <source>
        <dbReference type="ARBA" id="ARBA00022737"/>
    </source>
</evidence>
<dbReference type="PROSITE" id="PS50077">
    <property type="entry name" value="HEAT_REPEAT"/>
    <property type="match status" value="3"/>
</dbReference>
<dbReference type="Proteomes" id="UP000053989">
    <property type="component" value="Unassembled WGS sequence"/>
</dbReference>
<dbReference type="GO" id="GO:0006417">
    <property type="term" value="P:regulation of translation"/>
    <property type="evidence" value="ECO:0007669"/>
    <property type="project" value="TreeGrafter"/>
</dbReference>
<dbReference type="Pfam" id="PF24993">
    <property type="entry name" value="GNC1_N"/>
    <property type="match status" value="1"/>
</dbReference>
<dbReference type="GO" id="GO:0034198">
    <property type="term" value="P:cellular response to amino acid starvation"/>
    <property type="evidence" value="ECO:0007669"/>
    <property type="project" value="TreeGrafter"/>
</dbReference>
<dbReference type="Pfam" id="PF23271">
    <property type="entry name" value="HEAT_GCN1"/>
    <property type="match status" value="1"/>
</dbReference>
<dbReference type="PANTHER" id="PTHR23346:SF7">
    <property type="entry name" value="STALLED RIBOSOME SENSOR GCN1"/>
    <property type="match status" value="1"/>
</dbReference>
<dbReference type="SMART" id="SM01349">
    <property type="entry name" value="TOG"/>
    <property type="match status" value="2"/>
</dbReference>
<sequence>MDEDDHAHVWKRDAIFHDWQSAIQAAQTLLLSSSTKLRLHFLHEELTWLINERGLSLSQTLDVFSLLTQTYPRYVDTASRVAVEDLGMRLIEKDESRAVDDKLGVMEQVVGWLASEAAKVSKPGSFSSYAPVDAFVLLSWTCALYTACSKYQPCDSWRNLIEIMAVLLDFQLNPSTHTKPTMQKGALIRTRRALRSAPEHIPLFMATLVAQAKSSQTPLVYIPLLGAAVDVTIRLKNVKYESLKQIPPSIQQDMIGLYCSCVLMSKGPVPHHSSIAFHGFICTFIDPAVLAASVLPTMEKALLRSPEYTLSVTRDFFLAYSHPLDPPIFKKLLASCLSSAKSGNPTVRTNATVLFKCLLNTVSDDSLGSIVPELLALPQAGKTTGSDHRAALYTMLSMVHPSTTVSLTIVNALPLLILKETNDVVIAILASTLPQHLTFLMEGNICIPAEISSMISKEMTNTKPVLRRAFVSLTGTALWNVSSLGNESSLAFVKAISSSLEANLKTVSTNSLGAATRPLEGYIALTILLGPMAKSGKFVDVVTRNTSVDALTGTAAKPSFLMWDKVYQKITDMDDETWLLRAIDLVLDRLSTELTKSENLRVLLGSVFIHLAVHSQISEVRRSTLQTLEAAVVRFPKLANLIVRQSLMAFLARDKPGSTKPAASTPASDESEKPPVDKQRRYAALLLCCASLGNEIDDALRDTLLADLIVLSHHATMSGPSRTLWIELCQKAGADPHDLVRRNIDSLMKAILEASLMDVTKAGFVDASYRSVSTLAFVCPEVVLPRIMDQLSVDIDVDGINGLTETDFGIFETPEGTAFVDVRSLQKQEPEGPKKGKGADIAKWENELRQSLAHKKATALPALSKQAQALVQAQLDKEAVVRRRVASLKANLERALAFIRSVVLVNVPESRVCVSPIASLLLQGALVQGPRFVGSAAFDTFIDLAWCCSERLGTIRKWIGVAILRALELPCVPEEMQAEPLHLLVLRVLYRLRSLSEQAPFDAATFSYAFPLLARVLYQGGIAVSEDEEALEQVALVLGILKFHCSKFANIDFPRKDTMEHVIRVIRLQPRLSKEASSVLVELGETVQATATRHEISALVHGSLSQETHVRNSCLQAIQPFDLTDLDWLPELWIACHDEDEQNARLANHVWEDNGLDVPEDYLGHLLPFLGHGNAYARTSSAFAIADAVAHVPQTSEKTISALQNLYLDKAKVLAPEYDEYGMIIPETLDRSDPAPTRVAIALVFEQLAPVFPDTQVEAFFTFLIKDEALGDRSPEVRQNMLKAGTAIVDHHGAARTAGLLTIFEGHLAGPSPATETGDQIKEAVVILFGRAARHLDASDRRIPDIVDRLVEALKTPAEQVQVAVSDCLVPLVRFMGNRVDAFIDNLFEELLNAAKYAARRGAAYGLAGAIKGLGVGSVKRFDVVNRLRTATEEKKRFELRQGAMFAFETLSSTLGRLFEPYITFILPLLLTAFGDGTADVREAAQDAARVIMGNMSGYGVKLILPSLLSGLDEKQWRSKKGSIELLGMMAYCSPRQLSLSLPIVIPRLTSVLMDTHAQVKVAANKSLKQFGEVISNPEIQALVPTLLKALVDPAKTTNALSSLLKTSFVHYIDQSSLALVIPVIERGLRERGAEGKKKAAQIVGNLASLTDSKDFVPYLSSLLPMVHVVLVDPVPEARATAAKTLGVLVERLGEVHFPDLVPGLLRTLKAETSGVDRQGAAQGLSEVLSGLGMERLEGLLPDIIANAQSPRSTVREGFMTLLVYLPATFGTRFQPHLPKIISPILSGLADGEEHVRDAAMRAGRMIIVNYSTKAIDLLLPELERGMFDIGWRIRQSSITLVGELLFKVSGISGKTDLGDDEEAEPAVAETSRRALAEVLGEERRDLILSALYVARQDAVNTVRQSSVHIWKALVHNTPRTVREIIRELVRQLVQLYSGGEEEQQETAARTTLELCRKFGERLVGEIVAILKEMSSSPDTRTREGVCLMLSDVTESTTDTQREGHENEIVCVVRTSLVDDDATVRSAAAKAFDTLQEHIGGKAIDQTIPTLLEALRQPGESSGTALQALREVMAVRASTVFPVLIPTLISTPMTTFNARALASLVTVAGNALSKRLTMILNTLVKVFEEDEDRELLAALDEALRALLGSIEDSEGLNTLMLLLLGWTKNDTPKRRASACSFFAKFCEETEGGSSLYHGDWLRQLISLFDDPELQVHTAACQTFDTFVKSIPKNEYEPLVVTLRRAIEGTGAPGRTVPGFGLPKGVASTVPIIIAGLTTGNNEQRENAAYAIGDLVERTDENVMKTFVVPLTGPLIRVATQATIYPAGVKTAILFALAQMLHVIPHHVKPFFPQLQRTFVKSVGDPTSIVVRTRAAEALGILMRSQSRVDPVVTELISGARNSDEEIAASFVLALSHVVRSASAYGGVGDKARESCIELLHLAFREGHDDHYTLAMASLFASLSTDPESVRPIVSTYLVSGTVPSALASQVILAALVPDKDYAGHVDPSDTVFARLGLLRSVALKVKESAVNERSVVSKPAREVREVLKGIAAQGEESLVGIF</sequence>
<dbReference type="InterPro" id="IPR056809">
    <property type="entry name" value="HEAT_GCN1_fung"/>
</dbReference>
<dbReference type="Pfam" id="PF12074">
    <property type="entry name" value="Gcn1_N"/>
    <property type="match status" value="1"/>
</dbReference>
<proteinExistence type="inferred from homology"/>
<dbReference type="InterPro" id="IPR011989">
    <property type="entry name" value="ARM-like"/>
</dbReference>
<keyword evidence="2" id="KW-0677">Repeat</keyword>
<evidence type="ECO:0000256" key="4">
    <source>
        <dbReference type="SAM" id="MobiDB-lite"/>
    </source>
</evidence>
<dbReference type="InterPro" id="IPR021133">
    <property type="entry name" value="HEAT_type_2"/>
</dbReference>
<feature type="repeat" description="HEAT" evidence="3">
    <location>
        <begin position="2009"/>
        <end position="2047"/>
    </location>
</feature>
<dbReference type="InterPro" id="IPR016024">
    <property type="entry name" value="ARM-type_fold"/>
</dbReference>
<evidence type="ECO:0000259" key="5">
    <source>
        <dbReference type="SMART" id="SM01349"/>
    </source>
</evidence>
<gene>
    <name evidence="6" type="ORF">SCLCIDRAFT_1221145</name>
</gene>
<comment type="similarity">
    <text evidence="1">Belongs to the GCN1 family.</text>
</comment>
<evidence type="ECO:0000256" key="1">
    <source>
        <dbReference type="ARBA" id="ARBA00007366"/>
    </source>
</evidence>
<dbReference type="PANTHER" id="PTHR23346">
    <property type="entry name" value="TRANSLATIONAL ACTIVATOR GCN1-RELATED"/>
    <property type="match status" value="1"/>
</dbReference>
<evidence type="ECO:0000313" key="6">
    <source>
        <dbReference type="EMBL" id="KIM55457.1"/>
    </source>
</evidence>
<dbReference type="InParanoid" id="A0A0C2ZS98"/>
<dbReference type="Pfam" id="PF24987">
    <property type="entry name" value="HEAT_EF3_N"/>
    <property type="match status" value="2"/>
</dbReference>
<dbReference type="SUPFAM" id="SSF48371">
    <property type="entry name" value="ARM repeat"/>
    <property type="match status" value="3"/>
</dbReference>
<dbReference type="Pfam" id="PF24916">
    <property type="entry name" value="HEAT_GCN1_fung"/>
    <property type="match status" value="1"/>
</dbReference>
<dbReference type="EMBL" id="KN822135">
    <property type="protein sequence ID" value="KIM55457.1"/>
    <property type="molecule type" value="Genomic_DNA"/>
</dbReference>
<dbReference type="InterPro" id="IPR057546">
    <property type="entry name" value="HEAT_GCN1"/>
</dbReference>
<dbReference type="InterPro" id="IPR056810">
    <property type="entry name" value="GNC1-like_N"/>
</dbReference>
<dbReference type="FunCoup" id="A0A0C2ZS98">
    <property type="interactions" value="831"/>
</dbReference>
<dbReference type="STRING" id="1036808.A0A0C2ZS98"/>
<keyword evidence="7" id="KW-1185">Reference proteome</keyword>
<protein>
    <recommendedName>
        <fullName evidence="5">TOG domain-containing protein</fullName>
    </recommendedName>
</protein>
<feature type="domain" description="TOG" evidence="5">
    <location>
        <begin position="1611"/>
        <end position="1843"/>
    </location>
</feature>
<dbReference type="Pfam" id="PF24984">
    <property type="entry name" value="HEAT_EF3_GNC1"/>
    <property type="match status" value="1"/>
</dbReference>
<feature type="repeat" description="HEAT" evidence="3">
    <location>
        <begin position="1545"/>
        <end position="1583"/>
    </location>
</feature>
<evidence type="ECO:0000313" key="7">
    <source>
        <dbReference type="Proteomes" id="UP000053989"/>
    </source>
</evidence>
<feature type="region of interest" description="Disordered" evidence="4">
    <location>
        <begin position="655"/>
        <end position="676"/>
    </location>
</feature>
<reference evidence="6 7" key="1">
    <citation type="submission" date="2014-04" db="EMBL/GenBank/DDBJ databases">
        <authorList>
            <consortium name="DOE Joint Genome Institute"/>
            <person name="Kuo A."/>
            <person name="Kohler A."/>
            <person name="Nagy L.G."/>
            <person name="Floudas D."/>
            <person name="Copeland A."/>
            <person name="Barry K.W."/>
            <person name="Cichocki N."/>
            <person name="Veneault-Fourrey C."/>
            <person name="LaButti K."/>
            <person name="Lindquist E.A."/>
            <person name="Lipzen A."/>
            <person name="Lundell T."/>
            <person name="Morin E."/>
            <person name="Murat C."/>
            <person name="Sun H."/>
            <person name="Tunlid A."/>
            <person name="Henrissat B."/>
            <person name="Grigoriev I.V."/>
            <person name="Hibbett D.S."/>
            <person name="Martin F."/>
            <person name="Nordberg H.P."/>
            <person name="Cantor M.N."/>
            <person name="Hua S.X."/>
        </authorList>
    </citation>
    <scope>NUCLEOTIDE SEQUENCE [LARGE SCALE GENOMIC DNA]</scope>
    <source>
        <strain evidence="6 7">Foug A</strain>
    </source>
</reference>
<dbReference type="OrthoDB" id="5148094at2759"/>
<accession>A0A0C2ZS98</accession>
<feature type="domain" description="TOG" evidence="5">
    <location>
        <begin position="1376"/>
        <end position="1604"/>
    </location>
</feature>
<feature type="repeat" description="HEAT" evidence="3">
    <location>
        <begin position="1663"/>
        <end position="1701"/>
    </location>
</feature>
<dbReference type="GO" id="GO:0019887">
    <property type="term" value="F:protein kinase regulator activity"/>
    <property type="evidence" value="ECO:0007669"/>
    <property type="project" value="TreeGrafter"/>
</dbReference>